<dbReference type="InterPro" id="IPR052025">
    <property type="entry name" value="Xyloglucanase_GH74"/>
</dbReference>
<gene>
    <name evidence="2" type="ORF">WI372_05290</name>
</gene>
<name>A0ABU9E6K9_9BACT</name>
<sequence length="1018" mass="109815">MPAACPRPNLRTFACLTTLALALAAPLVGQAPVQGIEALTVRNIGPAGMSGRVSAVDVVLSDPSIIFVGSATGGVFRSRDGGVSWEPIFDDQPALGIGAVAVFQPDPSIVWVGGGEGNPRNSAGVGDGIFRSRDGGDSWERVGLEGSERIHRVITHPTDPDIVWAGVMGPAWSDGEIRGVYKTVDGGDSWERVLYVDESTGVGDLVIDPSNPDRLFAAMWDYRRYPDFFHSGGPGSGLHLTEDGGATWSRLGPDEGLPEGELGRMGLAISPSDPWIVYALVEATRSELLRSDDGGRTFTTVSDRPGIAPRPFYYADLRVDPADPDRIYSLHSSAQVSTDGGETFRTMVSSSILHGDVHELWIDPTDGRHMIMGNDGGIGISWDGGDNWRFVENLTLAQFYHISLDDRVPFNVYGGLQDNGSWFGPTDVWENKGILNAHWTRVGGGDGFSVFDDASSDRWGYSMSQGGNLQTFDRLTGQRRGIRPAHPDGVDLRFNWNAALSTDPLDPSALYLGSQFVHRTRDRGASWEIISPDLTTDDPAKQRWGESGGLTTDATGAETHTTLIDISPSPLVDGVIWAGSDDGNVQVTRDDGDTWTNTVPAMTGAPETGWVADIEPSHHEPGRAWVVFDEHRRGDWTPYLFRTDDFGATWRRMGDDIPAFLLAVEEDPHEPNLVFVGTEFGLYMTLNGGTDWQRVPTIPAVPIRDLELHERDGDLVLGTHGRGVWVIDGVHALRGLAARPELADEPVHLFETGPTWLHNTAEAIGYRSTGMAMWQGATRDYGALLTIHRGAPSAEATIRVEDGMGLQVAEWTAALEPGLNRVVWDLEANDPAEGTDLADGMEVWPGRYTVTVDVEGARSSGTVEVHPDPRVPAPDRMAGRERVQALREASAQSDLALEAMRRVRLLQQSVSQVMDELSGDRADRAEALLAAIEGYQEQSAGDAAALRAPASRLRSGTGPVEPHERMLMERAATAVEALRSATDALLTGPATDFAAAMGDDLPDGFPELTPLGAGGMTP</sequence>
<feature type="chain" id="PRO_5047063924" description="Sortilin N-terminal domain-containing protein" evidence="1">
    <location>
        <begin position="25"/>
        <end position="1018"/>
    </location>
</feature>
<evidence type="ECO:0000313" key="3">
    <source>
        <dbReference type="Proteomes" id="UP001484239"/>
    </source>
</evidence>
<dbReference type="CDD" id="cd15482">
    <property type="entry name" value="Sialidase_non-viral"/>
    <property type="match status" value="1"/>
</dbReference>
<evidence type="ECO:0008006" key="4">
    <source>
        <dbReference type="Google" id="ProtNLM"/>
    </source>
</evidence>
<dbReference type="PANTHER" id="PTHR43739">
    <property type="entry name" value="XYLOGLUCANASE (EUROFUNG)"/>
    <property type="match status" value="1"/>
</dbReference>
<keyword evidence="3" id="KW-1185">Reference proteome</keyword>
<evidence type="ECO:0000256" key="1">
    <source>
        <dbReference type="SAM" id="SignalP"/>
    </source>
</evidence>
<accession>A0ABU9E6K9</accession>
<dbReference type="InterPro" id="IPR015943">
    <property type="entry name" value="WD40/YVTN_repeat-like_dom_sf"/>
</dbReference>
<dbReference type="RefSeq" id="WP_405284810.1">
    <property type="nucleotide sequence ID" value="NZ_CP144380.1"/>
</dbReference>
<protein>
    <recommendedName>
        <fullName evidence="4">Sortilin N-terminal domain-containing protein</fullName>
    </recommendedName>
</protein>
<feature type="signal peptide" evidence="1">
    <location>
        <begin position="1"/>
        <end position="24"/>
    </location>
</feature>
<dbReference type="Proteomes" id="UP001484239">
    <property type="component" value="Unassembled WGS sequence"/>
</dbReference>
<dbReference type="Gene3D" id="2.130.10.10">
    <property type="entry name" value="YVTN repeat-like/Quinoprotein amine dehydrogenase"/>
    <property type="match status" value="4"/>
</dbReference>
<dbReference type="SUPFAM" id="SSF110296">
    <property type="entry name" value="Oligoxyloglucan reducing end-specific cellobiohydrolase"/>
    <property type="match status" value="2"/>
</dbReference>
<dbReference type="PANTHER" id="PTHR43739:SF5">
    <property type="entry name" value="EXO-ALPHA-SIALIDASE"/>
    <property type="match status" value="1"/>
</dbReference>
<dbReference type="EMBL" id="JBBHLI010000002">
    <property type="protein sequence ID" value="MEK9500383.1"/>
    <property type="molecule type" value="Genomic_DNA"/>
</dbReference>
<organism evidence="2 3">
    <name type="scientific">Gaopeijia maritima</name>
    <dbReference type="NCBI Taxonomy" id="3119007"/>
    <lineage>
        <taxon>Bacteria</taxon>
        <taxon>Pseudomonadati</taxon>
        <taxon>Gemmatimonadota</taxon>
        <taxon>Longimicrobiia</taxon>
        <taxon>Gaopeijiales</taxon>
        <taxon>Gaopeijiaceae</taxon>
        <taxon>Gaopeijia</taxon>
    </lineage>
</organism>
<keyword evidence="1" id="KW-0732">Signal</keyword>
<evidence type="ECO:0000313" key="2">
    <source>
        <dbReference type="EMBL" id="MEK9500383.1"/>
    </source>
</evidence>
<proteinExistence type="predicted"/>
<comment type="caution">
    <text evidence="2">The sequence shown here is derived from an EMBL/GenBank/DDBJ whole genome shotgun (WGS) entry which is preliminary data.</text>
</comment>
<reference evidence="2 3" key="1">
    <citation type="submission" date="2024-02" db="EMBL/GenBank/DDBJ databases">
        <title>A novel Gemmatimonadota bacterium.</title>
        <authorList>
            <person name="Du Z.-J."/>
            <person name="Ye Y.-Q."/>
        </authorList>
    </citation>
    <scope>NUCLEOTIDE SEQUENCE [LARGE SCALE GENOMIC DNA]</scope>
    <source>
        <strain evidence="2 3">DH-20</strain>
    </source>
</reference>